<keyword evidence="2 8" id="KW-0645">Protease</keyword>
<evidence type="ECO:0000256" key="8">
    <source>
        <dbReference type="PIRNR" id="PIRNR006615"/>
    </source>
</evidence>
<comment type="catalytic activity">
    <reaction evidence="6 8">
        <text>Release of a C-terminal amino acid with broad specificity, except for -Pro.</text>
        <dbReference type="EC" id="3.4.17.19"/>
    </reaction>
</comment>
<evidence type="ECO:0000256" key="1">
    <source>
        <dbReference type="ARBA" id="ARBA00022645"/>
    </source>
</evidence>
<keyword evidence="1 8" id="KW-0121">Carboxypeptidase</keyword>
<dbReference type="FunFam" id="1.10.1370.30:FF:000003">
    <property type="entry name" value="Thermostable carboxypeptidase 1"/>
    <property type="match status" value="1"/>
</dbReference>
<feature type="binding site" evidence="9">
    <location>
        <position position="276"/>
    </location>
    <ligand>
        <name>Zn(2+)</name>
        <dbReference type="ChEBI" id="CHEBI:29105"/>
        <note>catalytic</note>
    </ligand>
</feature>
<dbReference type="Pfam" id="PF02074">
    <property type="entry name" value="Peptidase_M32"/>
    <property type="match status" value="1"/>
</dbReference>
<dbReference type="PANTHER" id="PTHR34217:SF1">
    <property type="entry name" value="CARBOXYPEPTIDASE 1"/>
    <property type="match status" value="1"/>
</dbReference>
<keyword evidence="3 8" id="KW-0479">Metal-binding</keyword>
<dbReference type="CDD" id="cd06460">
    <property type="entry name" value="M32_Taq"/>
    <property type="match status" value="1"/>
</dbReference>
<sequence length="505" mass="56091">MSTSTTPTPADKPAYSALAATFTRLYRYSHLGSIAGWDQAAMMPSKGNSARGAALAELQVLMHQTLTDAKLSGLLQAAANEPLEPQERANLREMRRDWESANLLPERLVEAQSLAASHCEHAWRAQRKANDWQGFLENFRPVVTLAREEAQLLSQAKGVSPYEALMDKYEPGACAAHIESVFGAVKTWLPDLVHRVRAQQESDSVLQATGPFPVESQRALGLEVMALLGFDFEGGRLDISTHPFCGGVAEDVRITTRYSEDDFVRSLMGIVHETGHARYEQNLPRELLHLPVGRARSMGIHESQSLSFEMQLGRSPAFVQAIAPLVHKHLGAQEALSASNLARLLTRVQPGMIRVDADELTYPAHIILRFEIERALIDGAIAPEDIPALWDEKMQAYLGLDTRGDFQNGCLQDIHWPSGSFGYFPSYTLGAMYAAQYFASIRTLHPDLDARVAAGELSPVMDWLRTHIWSQASLWDTDTLVQRATGETLNPAHFRAHLERRYLMG</sequence>
<dbReference type="InterPro" id="IPR001333">
    <property type="entry name" value="Peptidase_M32_Taq"/>
</dbReference>
<proteinExistence type="inferred from homology"/>
<dbReference type="PIRSF" id="PIRSF006615">
    <property type="entry name" value="Zn_crbxpep_Taq"/>
    <property type="match status" value="1"/>
</dbReference>
<dbReference type="PRINTS" id="PR00998">
    <property type="entry name" value="CRBOXYPTASET"/>
</dbReference>
<dbReference type="EC" id="3.4.17.19" evidence="8"/>
<protein>
    <recommendedName>
        <fullName evidence="8">Metal-dependent carboxypeptidase</fullName>
        <ecNumber evidence="8">3.4.17.19</ecNumber>
    </recommendedName>
</protein>
<keyword evidence="4 8" id="KW-0378">Hydrolase</keyword>
<evidence type="ECO:0000256" key="7">
    <source>
        <dbReference type="ARBA" id="ARBA00061580"/>
    </source>
</evidence>
<dbReference type="PROSITE" id="PS52034">
    <property type="entry name" value="PEPTIDASE_M32"/>
    <property type="match status" value="1"/>
</dbReference>
<comment type="caution">
    <text evidence="11">The sequence shown here is derived from an EMBL/GenBank/DDBJ whole genome shotgun (WGS) entry which is preliminary data.</text>
</comment>
<reference evidence="11 12" key="1">
    <citation type="submission" date="2018-05" db="EMBL/GenBank/DDBJ databases">
        <title>Rhodoferax soyangensis sp.nov., isolated from an oligotrophic freshwater lake.</title>
        <authorList>
            <person name="Park M."/>
        </authorList>
    </citation>
    <scope>NUCLEOTIDE SEQUENCE [LARGE SCALE GENOMIC DNA]</scope>
    <source>
        <strain evidence="11 12">IMCC26218</strain>
    </source>
</reference>
<feature type="active site" description="Proton donor/acceptor" evidence="10">
    <location>
        <position position="273"/>
    </location>
</feature>
<name>A0A3E1R8I4_9BURK</name>
<organism evidence="11 12">
    <name type="scientific">Rhodoferax lacus</name>
    <dbReference type="NCBI Taxonomy" id="2184758"/>
    <lineage>
        <taxon>Bacteria</taxon>
        <taxon>Pseudomonadati</taxon>
        <taxon>Pseudomonadota</taxon>
        <taxon>Betaproteobacteria</taxon>
        <taxon>Burkholderiales</taxon>
        <taxon>Comamonadaceae</taxon>
        <taxon>Rhodoferax</taxon>
    </lineage>
</organism>
<keyword evidence="5 8" id="KW-0482">Metalloprotease</keyword>
<comment type="function">
    <text evidence="8">Broad specificity carboxypetidase that releases amino acids sequentially from the C-terminus, including neutral, aromatic, polar and basic residues.</text>
</comment>
<feature type="binding site" evidence="9">
    <location>
        <position position="302"/>
    </location>
    <ligand>
        <name>Zn(2+)</name>
        <dbReference type="ChEBI" id="CHEBI:29105"/>
        <note>catalytic</note>
    </ligand>
</feature>
<dbReference type="OrthoDB" id="9772308at2"/>
<evidence type="ECO:0000256" key="5">
    <source>
        <dbReference type="ARBA" id="ARBA00023049"/>
    </source>
</evidence>
<evidence type="ECO:0000256" key="6">
    <source>
        <dbReference type="ARBA" id="ARBA00052755"/>
    </source>
</evidence>
<dbReference type="GO" id="GO:0004181">
    <property type="term" value="F:metallocarboxypeptidase activity"/>
    <property type="evidence" value="ECO:0007669"/>
    <property type="project" value="UniProtKB-UniRule"/>
</dbReference>
<feature type="binding site" evidence="9">
    <location>
        <position position="272"/>
    </location>
    <ligand>
        <name>Zn(2+)</name>
        <dbReference type="ChEBI" id="CHEBI:29105"/>
        <note>catalytic</note>
    </ligand>
</feature>
<keyword evidence="9" id="KW-0862">Zinc</keyword>
<evidence type="ECO:0000256" key="9">
    <source>
        <dbReference type="PIRSR" id="PIRSR006615-1"/>
    </source>
</evidence>
<gene>
    <name evidence="11" type="ORF">DIC66_17265</name>
</gene>
<dbReference type="AlphaFoldDB" id="A0A3E1R8I4"/>
<evidence type="ECO:0000256" key="10">
    <source>
        <dbReference type="PIRSR" id="PIRSR006615-2"/>
    </source>
</evidence>
<evidence type="ECO:0000256" key="4">
    <source>
        <dbReference type="ARBA" id="ARBA00022801"/>
    </source>
</evidence>
<dbReference type="Gene3D" id="1.10.1370.30">
    <property type="match status" value="1"/>
</dbReference>
<dbReference type="GO" id="GO:0006508">
    <property type="term" value="P:proteolysis"/>
    <property type="evidence" value="ECO:0007669"/>
    <property type="project" value="UniProtKB-UniRule"/>
</dbReference>
<accession>A0A3E1R8I4</accession>
<dbReference type="Proteomes" id="UP000260665">
    <property type="component" value="Unassembled WGS sequence"/>
</dbReference>
<comment type="cofactor">
    <cofactor evidence="9">
        <name>Zn(2+)</name>
        <dbReference type="ChEBI" id="CHEBI:29105"/>
    </cofactor>
    <text evidence="9">Binds 1 zinc ion per subunit.</text>
</comment>
<evidence type="ECO:0000256" key="3">
    <source>
        <dbReference type="ARBA" id="ARBA00022723"/>
    </source>
</evidence>
<keyword evidence="12" id="KW-1185">Reference proteome</keyword>
<dbReference type="EMBL" id="QFZK01000014">
    <property type="protein sequence ID" value="RFO95553.1"/>
    <property type="molecule type" value="Genomic_DNA"/>
</dbReference>
<dbReference type="RefSeq" id="WP_117179346.1">
    <property type="nucleotide sequence ID" value="NZ_QFZK01000014.1"/>
</dbReference>
<evidence type="ECO:0000313" key="11">
    <source>
        <dbReference type="EMBL" id="RFO95553.1"/>
    </source>
</evidence>
<comment type="similarity">
    <text evidence="7 8">Belongs to the peptidase M32 family.</text>
</comment>
<dbReference type="GO" id="GO:0008270">
    <property type="term" value="F:zinc ion binding"/>
    <property type="evidence" value="ECO:0007669"/>
    <property type="project" value="UniProtKB-ARBA"/>
</dbReference>
<evidence type="ECO:0000313" key="12">
    <source>
        <dbReference type="Proteomes" id="UP000260665"/>
    </source>
</evidence>
<evidence type="ECO:0000256" key="2">
    <source>
        <dbReference type="ARBA" id="ARBA00022670"/>
    </source>
</evidence>
<dbReference type="SUPFAM" id="SSF55486">
    <property type="entry name" value="Metalloproteases ('zincins'), catalytic domain"/>
    <property type="match status" value="1"/>
</dbReference>
<dbReference type="PANTHER" id="PTHR34217">
    <property type="entry name" value="METAL-DEPENDENT CARBOXYPEPTIDASE"/>
    <property type="match status" value="1"/>
</dbReference>